<gene>
    <name evidence="2" type="ORF">EI42_05942</name>
</gene>
<name>A0A326U2T1_THEHA</name>
<accession>A0A326U2T1</accession>
<reference evidence="2 3" key="1">
    <citation type="submission" date="2018-06" db="EMBL/GenBank/DDBJ databases">
        <title>Genomic Encyclopedia of Archaeal and Bacterial Type Strains, Phase II (KMG-II): from individual species to whole genera.</title>
        <authorList>
            <person name="Goeker M."/>
        </authorList>
    </citation>
    <scope>NUCLEOTIDE SEQUENCE [LARGE SCALE GENOMIC DNA]</scope>
    <source>
        <strain evidence="2 3">ATCC BAA-1881</strain>
    </source>
</reference>
<dbReference type="Gene3D" id="3.40.630.30">
    <property type="match status" value="1"/>
</dbReference>
<evidence type="ECO:0000313" key="2">
    <source>
        <dbReference type="EMBL" id="PZW19714.1"/>
    </source>
</evidence>
<organism evidence="2 3">
    <name type="scientific">Thermosporothrix hazakensis</name>
    <dbReference type="NCBI Taxonomy" id="644383"/>
    <lineage>
        <taxon>Bacteria</taxon>
        <taxon>Bacillati</taxon>
        <taxon>Chloroflexota</taxon>
        <taxon>Ktedonobacteria</taxon>
        <taxon>Ktedonobacterales</taxon>
        <taxon>Thermosporotrichaceae</taxon>
        <taxon>Thermosporothrix</taxon>
    </lineage>
</organism>
<evidence type="ECO:0000313" key="3">
    <source>
        <dbReference type="Proteomes" id="UP000248806"/>
    </source>
</evidence>
<dbReference type="SUPFAM" id="SSF55729">
    <property type="entry name" value="Acyl-CoA N-acyltransferases (Nat)"/>
    <property type="match status" value="1"/>
</dbReference>
<keyword evidence="3" id="KW-1185">Reference proteome</keyword>
<dbReference type="Pfam" id="PF00583">
    <property type="entry name" value="Acetyltransf_1"/>
    <property type="match status" value="1"/>
</dbReference>
<dbReference type="AlphaFoldDB" id="A0A326U2T1"/>
<dbReference type="EMBL" id="QKUF01000043">
    <property type="protein sequence ID" value="PZW19714.1"/>
    <property type="molecule type" value="Genomic_DNA"/>
</dbReference>
<sequence>MFIAELLVDARYRGRKVGKTLLQACQDLYPRTRLDLISTDEATAFYAWGAFVLLVREGAKATYNRDGIFAEEEVVVQY</sequence>
<proteinExistence type="predicted"/>
<dbReference type="GO" id="GO:0016747">
    <property type="term" value="F:acyltransferase activity, transferring groups other than amino-acyl groups"/>
    <property type="evidence" value="ECO:0007669"/>
    <property type="project" value="InterPro"/>
</dbReference>
<comment type="caution">
    <text evidence="2">The sequence shown here is derived from an EMBL/GenBank/DDBJ whole genome shotgun (WGS) entry which is preliminary data.</text>
</comment>
<dbReference type="InterPro" id="IPR000182">
    <property type="entry name" value="GNAT_dom"/>
</dbReference>
<protein>
    <recommendedName>
        <fullName evidence="1">N-acetyltransferase domain-containing protein</fullName>
    </recommendedName>
</protein>
<dbReference type="InterPro" id="IPR016181">
    <property type="entry name" value="Acyl_CoA_acyltransferase"/>
</dbReference>
<evidence type="ECO:0000259" key="1">
    <source>
        <dbReference type="Pfam" id="PF00583"/>
    </source>
</evidence>
<dbReference type="Proteomes" id="UP000248806">
    <property type="component" value="Unassembled WGS sequence"/>
</dbReference>
<feature type="domain" description="N-acetyltransferase" evidence="1">
    <location>
        <begin position="2"/>
        <end position="46"/>
    </location>
</feature>